<dbReference type="Gene3D" id="2.40.40.10">
    <property type="entry name" value="RlpA-like domain"/>
    <property type="match status" value="1"/>
</dbReference>
<reference evidence="6 7" key="1">
    <citation type="submission" date="2020-08" db="EMBL/GenBank/DDBJ databases">
        <title>Genomic Encyclopedia of Type Strains, Phase IV (KMG-IV): sequencing the most valuable type-strain genomes for metagenomic binning, comparative biology and taxonomic classification.</title>
        <authorList>
            <person name="Goeker M."/>
        </authorList>
    </citation>
    <scope>NUCLEOTIDE SEQUENCE [LARGE SCALE GENOMIC DNA]</scope>
    <source>
        <strain evidence="6 7">DSM 16268</strain>
    </source>
</reference>
<dbReference type="HAMAP" id="MF_02071">
    <property type="entry name" value="RlpA"/>
    <property type="match status" value="1"/>
</dbReference>
<dbReference type="GO" id="GO:0009279">
    <property type="term" value="C:cell outer membrane"/>
    <property type="evidence" value="ECO:0007669"/>
    <property type="project" value="TreeGrafter"/>
</dbReference>
<dbReference type="InterPro" id="IPR034718">
    <property type="entry name" value="RlpA"/>
</dbReference>
<dbReference type="EMBL" id="JACHOO010000001">
    <property type="protein sequence ID" value="MBB5751088.1"/>
    <property type="molecule type" value="Genomic_DNA"/>
</dbReference>
<keyword evidence="7" id="KW-1185">Reference proteome</keyword>
<dbReference type="Proteomes" id="UP000523821">
    <property type="component" value="Unassembled WGS sequence"/>
</dbReference>
<dbReference type="SUPFAM" id="SSF50685">
    <property type="entry name" value="Barwin-like endoglucanases"/>
    <property type="match status" value="1"/>
</dbReference>
<dbReference type="InterPro" id="IPR036908">
    <property type="entry name" value="RlpA-like_sf"/>
</dbReference>
<keyword evidence="6" id="KW-0378">Hydrolase</keyword>
<accession>A0A7W9CSF9</accession>
<protein>
    <recommendedName>
        <fullName evidence="3">Endolytic peptidoglycan transglycosylase RlpA</fullName>
        <ecNumber evidence="3">4.2.2.-</ecNumber>
    </recommendedName>
</protein>
<keyword evidence="1 3" id="KW-0456">Lyase</keyword>
<keyword evidence="2 3" id="KW-0961">Cell wall biogenesis/degradation</keyword>
<dbReference type="GO" id="GO:0008932">
    <property type="term" value="F:lytic endotransglycosylase activity"/>
    <property type="evidence" value="ECO:0007669"/>
    <property type="project" value="UniProtKB-UniRule"/>
</dbReference>
<dbReference type="InterPro" id="IPR009009">
    <property type="entry name" value="RlpA-like_DPBB"/>
</dbReference>
<dbReference type="InterPro" id="IPR012997">
    <property type="entry name" value="RplA"/>
</dbReference>
<dbReference type="GO" id="GO:0071555">
    <property type="term" value="P:cell wall organization"/>
    <property type="evidence" value="ECO:0007669"/>
    <property type="project" value="UniProtKB-KW"/>
</dbReference>
<evidence type="ECO:0000259" key="5">
    <source>
        <dbReference type="Pfam" id="PF03330"/>
    </source>
</evidence>
<evidence type="ECO:0000256" key="3">
    <source>
        <dbReference type="HAMAP-Rule" id="MF_02071"/>
    </source>
</evidence>
<evidence type="ECO:0000313" key="7">
    <source>
        <dbReference type="Proteomes" id="UP000523821"/>
    </source>
</evidence>
<evidence type="ECO:0000256" key="4">
    <source>
        <dbReference type="RuleBase" id="RU003495"/>
    </source>
</evidence>
<name>A0A7W9CSF9_9HYPH</name>
<dbReference type="AlphaFoldDB" id="A0A7W9CSF9"/>
<dbReference type="PANTHER" id="PTHR34183:SF1">
    <property type="entry name" value="ENDOLYTIC PEPTIDOGLYCAN TRANSGLYCOSYLASE RLPA"/>
    <property type="match status" value="1"/>
</dbReference>
<organism evidence="6 7">
    <name type="scientific">Prosthecomicrobium pneumaticum</name>
    <dbReference type="NCBI Taxonomy" id="81895"/>
    <lineage>
        <taxon>Bacteria</taxon>
        <taxon>Pseudomonadati</taxon>
        <taxon>Pseudomonadota</taxon>
        <taxon>Alphaproteobacteria</taxon>
        <taxon>Hyphomicrobiales</taxon>
        <taxon>Kaistiaceae</taxon>
        <taxon>Prosthecomicrobium</taxon>
    </lineage>
</organism>
<dbReference type="Pfam" id="PF03330">
    <property type="entry name" value="DPBB_1"/>
    <property type="match status" value="1"/>
</dbReference>
<feature type="domain" description="RlpA-like protein double-psi beta-barrel" evidence="5">
    <location>
        <begin position="44"/>
        <end position="133"/>
    </location>
</feature>
<dbReference type="EC" id="4.2.2.-" evidence="3"/>
<comment type="similarity">
    <text evidence="3 4">Belongs to the RlpA family.</text>
</comment>
<proteinExistence type="inferred from homology"/>
<dbReference type="RefSeq" id="WP_343061047.1">
    <property type="nucleotide sequence ID" value="NZ_JACHOO010000001.1"/>
</dbReference>
<dbReference type="GO" id="GO:0000270">
    <property type="term" value="P:peptidoglycan metabolic process"/>
    <property type="evidence" value="ECO:0007669"/>
    <property type="project" value="UniProtKB-UniRule"/>
</dbReference>
<evidence type="ECO:0000256" key="1">
    <source>
        <dbReference type="ARBA" id="ARBA00023239"/>
    </source>
</evidence>
<comment type="caution">
    <text evidence="6">The sequence shown here is derived from an EMBL/GenBank/DDBJ whole genome shotgun (WGS) entry which is preliminary data.</text>
</comment>
<evidence type="ECO:0000313" key="6">
    <source>
        <dbReference type="EMBL" id="MBB5751088.1"/>
    </source>
</evidence>
<comment type="function">
    <text evidence="3">Lytic transglycosylase with a strong preference for naked glycan strands that lack stem peptides.</text>
</comment>
<dbReference type="GO" id="GO:0016787">
    <property type="term" value="F:hydrolase activity"/>
    <property type="evidence" value="ECO:0007669"/>
    <property type="project" value="UniProtKB-KW"/>
</dbReference>
<evidence type="ECO:0000256" key="2">
    <source>
        <dbReference type="ARBA" id="ARBA00023316"/>
    </source>
</evidence>
<dbReference type="NCBIfam" id="TIGR00413">
    <property type="entry name" value="rlpA"/>
    <property type="match status" value="1"/>
</dbReference>
<dbReference type="CDD" id="cd22268">
    <property type="entry name" value="DPBB_RlpA-like"/>
    <property type="match status" value="1"/>
</dbReference>
<gene>
    <name evidence="3" type="primary">rlpA</name>
    <name evidence="6" type="ORF">GGQ63_000131</name>
</gene>
<sequence length="347" mass="36818">MKASPRVVNYGERVPQGGGRRMVGKPYTVAGQVYKPQDVDEDYTAVGRASWYGSAFHGRLTANGEVYDVDSITAAHPTMPLPSYARVTNVENGRSVVVRVNDRGPYHSNRMMDLSERAAELLDTKRDGVGTIQVQYLGPAPLEGHDQKKLLATYQGPDSNASGGMGHTMLAFLGLGGRHDRGRDRDTVRPAAAPQRAEPAPVLVAMAPIPRDRPEYGIADGYAVDAYTYAVIAAREERAQTVAAVEERPVARVTTKTASVAPGLAPGPQTLGTISVSQPIGYGEGTAIPAVWSDDPVYAVSTAGSSFSAAPISARAHAAAADLARQIDLASALEDAAWREAGRRGLR</sequence>
<dbReference type="PANTHER" id="PTHR34183">
    <property type="entry name" value="ENDOLYTIC PEPTIDOGLYCAN TRANSGLYCOSYLASE RLPA"/>
    <property type="match status" value="1"/>
</dbReference>
<keyword evidence="6" id="KW-0449">Lipoprotein</keyword>